<dbReference type="Proteomes" id="UP000663831">
    <property type="component" value="Unassembled WGS sequence"/>
</dbReference>
<evidence type="ECO:0000313" key="3">
    <source>
        <dbReference type="Proteomes" id="UP000663831"/>
    </source>
</evidence>
<comment type="caution">
    <text evidence="2">The sequence shown here is derived from an EMBL/GenBank/DDBJ whole genome shotgun (WGS) entry which is preliminary data.</text>
</comment>
<name>A0A8H3HHC9_9AGAM</name>
<reference evidence="2" key="1">
    <citation type="submission" date="2021-01" db="EMBL/GenBank/DDBJ databases">
        <authorList>
            <person name="Kaushik A."/>
        </authorList>
    </citation>
    <scope>NUCLEOTIDE SEQUENCE</scope>
    <source>
        <strain evidence="2">AG3-1AP</strain>
    </source>
</reference>
<accession>A0A8H3HHC9</accession>
<protein>
    <submittedName>
        <fullName evidence="2">Uncharacterized protein</fullName>
    </submittedName>
</protein>
<dbReference type="AlphaFoldDB" id="A0A8H3HHC9"/>
<evidence type="ECO:0000256" key="1">
    <source>
        <dbReference type="SAM" id="MobiDB-lite"/>
    </source>
</evidence>
<evidence type="ECO:0000313" key="2">
    <source>
        <dbReference type="EMBL" id="CAE6513022.1"/>
    </source>
</evidence>
<feature type="region of interest" description="Disordered" evidence="1">
    <location>
        <begin position="1"/>
        <end position="41"/>
    </location>
</feature>
<gene>
    <name evidence="2" type="ORF">RDB_LOCUS133929</name>
</gene>
<organism evidence="2 3">
    <name type="scientific">Rhizoctonia solani</name>
    <dbReference type="NCBI Taxonomy" id="456999"/>
    <lineage>
        <taxon>Eukaryota</taxon>
        <taxon>Fungi</taxon>
        <taxon>Dikarya</taxon>
        <taxon>Basidiomycota</taxon>
        <taxon>Agaricomycotina</taxon>
        <taxon>Agaricomycetes</taxon>
        <taxon>Cantharellales</taxon>
        <taxon>Ceratobasidiaceae</taxon>
        <taxon>Rhizoctonia</taxon>
    </lineage>
</organism>
<dbReference type="EMBL" id="CAJMWV010005576">
    <property type="protein sequence ID" value="CAE6513022.1"/>
    <property type="molecule type" value="Genomic_DNA"/>
</dbReference>
<proteinExistence type="predicted"/>
<sequence length="82" mass="9281">MYSMGNLRETSENGVSQLSEERPVKGRGANKPLEGPGDMNLDSWKQDMISFTNIFSQAWVSPESSETNKMRRHIIYQATAIM</sequence>